<dbReference type="RefSeq" id="WP_380747762.1">
    <property type="nucleotide sequence ID" value="NZ_JBHSRF010000006.1"/>
</dbReference>
<proteinExistence type="predicted"/>
<evidence type="ECO:0000256" key="1">
    <source>
        <dbReference type="SAM" id="Phobius"/>
    </source>
</evidence>
<keyword evidence="3" id="KW-0378">Hydrolase</keyword>
<dbReference type="Pfam" id="PF02517">
    <property type="entry name" value="Rce1-like"/>
    <property type="match status" value="1"/>
</dbReference>
<feature type="transmembrane region" description="Helical" evidence="1">
    <location>
        <begin position="79"/>
        <end position="99"/>
    </location>
</feature>
<sequence>MAHEAGTARGTGASKDPRHLLPSGLAVLVAANVLNNRVVPRLAPVTSAVAAGTLLYLARRSGVTWREMGFGQSGKGSRIGGALAAAVTAAYAGGVLLPATRRLFHDERALGLSRARLAEEILVQVPVGTVLLEEIAFRGVLPAVLRRSHGPAASVAGSSALFGLWHVLPALDMAAANPALGALAAAQAPPPEDRGTSRWRRAARGLRPRPGAAAVVAGTVVSTGLAGVFFHELRRRGGLLAPSLTHLATNSLGFIAARAAARLPVRPEDQGVGTTRNDSA</sequence>
<organism evidence="3 4">
    <name type="scientific">Sphaerisporangium aureirubrum</name>
    <dbReference type="NCBI Taxonomy" id="1544736"/>
    <lineage>
        <taxon>Bacteria</taxon>
        <taxon>Bacillati</taxon>
        <taxon>Actinomycetota</taxon>
        <taxon>Actinomycetes</taxon>
        <taxon>Streptosporangiales</taxon>
        <taxon>Streptosporangiaceae</taxon>
        <taxon>Sphaerisporangium</taxon>
    </lineage>
</organism>
<comment type="caution">
    <text evidence="3">The sequence shown here is derived from an EMBL/GenBank/DDBJ whole genome shotgun (WGS) entry which is preliminary data.</text>
</comment>
<reference evidence="4" key="1">
    <citation type="journal article" date="2019" name="Int. J. Syst. Evol. Microbiol.">
        <title>The Global Catalogue of Microorganisms (GCM) 10K type strain sequencing project: providing services to taxonomists for standard genome sequencing and annotation.</title>
        <authorList>
            <consortium name="The Broad Institute Genomics Platform"/>
            <consortium name="The Broad Institute Genome Sequencing Center for Infectious Disease"/>
            <person name="Wu L."/>
            <person name="Ma J."/>
        </authorList>
    </citation>
    <scope>NUCLEOTIDE SEQUENCE [LARGE SCALE GENOMIC DNA]</scope>
    <source>
        <strain evidence="4">JCM 30346</strain>
    </source>
</reference>
<gene>
    <name evidence="3" type="ORF">ACFP1K_05985</name>
</gene>
<accession>A0ABW1NBH6</accession>
<keyword evidence="1" id="KW-0472">Membrane</keyword>
<evidence type="ECO:0000259" key="2">
    <source>
        <dbReference type="Pfam" id="PF02517"/>
    </source>
</evidence>
<dbReference type="GO" id="GO:0016787">
    <property type="term" value="F:hydrolase activity"/>
    <property type="evidence" value="ECO:0007669"/>
    <property type="project" value="UniProtKB-KW"/>
</dbReference>
<dbReference type="Proteomes" id="UP001596137">
    <property type="component" value="Unassembled WGS sequence"/>
</dbReference>
<feature type="transmembrane region" description="Helical" evidence="1">
    <location>
        <begin position="211"/>
        <end position="230"/>
    </location>
</feature>
<dbReference type="InterPro" id="IPR015837">
    <property type="entry name" value="UCP026622_CAAX_protease"/>
</dbReference>
<evidence type="ECO:0000313" key="3">
    <source>
        <dbReference type="EMBL" id="MFC6080700.1"/>
    </source>
</evidence>
<feature type="transmembrane region" description="Helical" evidence="1">
    <location>
        <begin position="38"/>
        <end position="58"/>
    </location>
</feature>
<name>A0ABW1NBH6_9ACTN</name>
<keyword evidence="1" id="KW-1133">Transmembrane helix</keyword>
<dbReference type="InterPro" id="IPR003675">
    <property type="entry name" value="Rce1/LyrA-like_dom"/>
</dbReference>
<keyword evidence="1" id="KW-0812">Transmembrane</keyword>
<keyword evidence="4" id="KW-1185">Reference proteome</keyword>
<dbReference type="PIRSF" id="PIRSF026622">
    <property type="entry name" value="Proteas_026622"/>
    <property type="match status" value="1"/>
</dbReference>
<dbReference type="EMBL" id="JBHSRF010000006">
    <property type="protein sequence ID" value="MFC6080700.1"/>
    <property type="molecule type" value="Genomic_DNA"/>
</dbReference>
<evidence type="ECO:0000313" key="4">
    <source>
        <dbReference type="Proteomes" id="UP001596137"/>
    </source>
</evidence>
<protein>
    <submittedName>
        <fullName evidence="3">CPBP family intramembrane glutamic endopeptidase</fullName>
        <ecNumber evidence="3">3.4.-.-</ecNumber>
    </submittedName>
</protein>
<feature type="domain" description="CAAX prenyl protease 2/Lysostaphin resistance protein A-like" evidence="2">
    <location>
        <begin position="125"/>
        <end position="251"/>
    </location>
</feature>
<dbReference type="EC" id="3.4.-.-" evidence="3"/>